<protein>
    <submittedName>
        <fullName evidence="13">DNA primase catalytic core</fullName>
    </submittedName>
</protein>
<organism evidence="13 14">
    <name type="scientific">Vogesella indigofera</name>
    <name type="common">Pseudomonas indigofera</name>
    <dbReference type="NCBI Taxonomy" id="45465"/>
    <lineage>
        <taxon>Bacteria</taxon>
        <taxon>Pseudomonadati</taxon>
        <taxon>Pseudomonadota</taxon>
        <taxon>Betaproteobacteria</taxon>
        <taxon>Neisseriales</taxon>
        <taxon>Chromobacteriaceae</taxon>
        <taxon>Vogesella</taxon>
    </lineage>
</organism>
<dbReference type="InterPro" id="IPR037068">
    <property type="entry name" value="DNA_primase_core_N_sf"/>
</dbReference>
<dbReference type="CDD" id="cd01646">
    <property type="entry name" value="RT_Bac_retron_I"/>
    <property type="match status" value="1"/>
</dbReference>
<dbReference type="Gene3D" id="3.40.1360.10">
    <property type="match status" value="1"/>
</dbReference>
<dbReference type="GO" id="GO:0008270">
    <property type="term" value="F:zinc ion binding"/>
    <property type="evidence" value="ECO:0007669"/>
    <property type="project" value="UniProtKB-KW"/>
</dbReference>
<feature type="domain" description="Toprim" evidence="12">
    <location>
        <begin position="295"/>
        <end position="374"/>
    </location>
</feature>
<sequence>MPTRSKKLGGRNVDRFDIGEVLAKSPLDEVVRRLGIETERRGNQLSAICPFHQDTRPSLRFFPADSRSPEHFHCFACGAHGHAIDLVKQVQSVDFLPAVQWLSQSFGIKDIRRQPKNQPDRKGAIEGAQAFALRIFDEHHDTQRFRTWCEERAFEADFLYRQGVRCVPHSVLVQELASRSTGERVELIDGLLALGLIKRLQQASHSDQYKLSFPDQFQLQFQDYFHDGRVLIPIYGGAAKRPELVGFAGRALLAVPPEGVPKYLLSPGFQKAKYLFNAPSAFSSATGELRDGDTATLYLVEGFLDALRLQALGLNAVALMGTSLSNGQLELLKHFVDGLPQGKAEFVLSIFLDNDKAGFAGTDRLVRRLLGLSGVDLRWIGLDGYTNRPLGKDPDTCLKVLSSRVEATDWLQDFNRPAEAALLVSELGDIDASELPNERWAELNSSARERAVYKTATTIRQVRGSRPLQGVIQRLKATEESWATELCELLGTVEGTQRNRSSVLFLQGLEERLSHARNLAYHGSRRGELPCDEESWLTLDLSARLFDRIAQQRLAERGWIQAAPYDAVHLPRKLTANTTVLDDPRRKVMPHPADLHLQQLLLNELLTQRHDLLSVEGKTFSEWIPAVRWFSATRKVEVTGPFDDLPAAEGEETTLSFGYQVDMDVLEGSKTPSDQGMFRPYGQCWRDFMSSLSRQCHAIGGRVHVLRLDAQRYYDSIQRYVVRDALLDSIKGALTGTGAGIFGPLLGRSETASTQEVAEALVDKVCNFLFGHQYRPPNTRAVGSSLDAIGIPQGPVLSAYIGTIALFPVDAAARRFMRRNVRPGQDGMNLPRVGYARYVDDIVLFADSEALLAELQEVLQTESAKLSISLINKGERIRSGTPEQVMHQLNEGRSLAASVPAWEPPFVGDGESGWGLGGDLPDVDRQCALKMLRHPALMDEPKLIQEQVRQAMQAPDLRPNDLGLCARWLWWQVATELSNESPQNDPSSAWSRYWQLWRHVCEGHDWAGEFERRGYAQLYAVEGLDKLLDSNPWMENEQTHSEVPQKRAIRIGLAKLVISAGFFSEVQPSENNVHVQRRARLVAGKARQLSGGLSTTLLSQPQDTQPVTTIEWLCMAAELVRAAPVDIAGAEGTPPILAPIKNRVALGTVDAVASQVCEVLRLADTQDGKLGDVLPNPVQDDVARLALGLVIDNATPNQRLAVLTKFPGLLSIRSNGDELSLVQRLPITEITSLWALGEPQNGARYLYRFSLPPSPLASRDLACVELASDGMPEARLEALSFESTSLGPQSCPHQLVREKSIESVSWAKFDLDSSPNLSRTELAVRLYVALVAMQRKDTSDADLMYVPFAPQLFRSGDATQPTLHLVAEPVKRHTLGVSAWYRDCDGRVRTVSVPHVGADLWRAGWAVADALGMAVDMSGETGLRDEQLSDKTPISVEHYLLRQQLRKLQGVYLSEAQTLRKDEQTGLPRTVMRALQLLGEFDGRAEPDQQVRQLLVMEAETRAMALRLQQQGGESLHALLHQVFPAVLNKLPLWAIDCLALPNQPAEHQPLRPDLALMLSLCTAMEGYWGQGGAAHHHTTTPALRAALALATAGAGLRGSVAALWGLTQARGALRMPERLDLPAAWPLPDMVRTDPQSDYKAMRQWLIEGDWPALCRTSPWHWMLALTGLLGANFPQAFELPQLQQVFTALAAWQSQLSAEDGASVWPYDGLPVLDPQQWATFLDALPLAIRQIDDLLGMRVAPCTAPRYRRNPHTGEFTDASNQDWLLGKSQFTGLGAVDRIARRTTGGRILNVWTETRRKADDELLAVHTLDRKLGAWLERADHPETAYDGTGAPVAMPSEKPAGEIVEQVLATFVPDVAESASDLAQSSTDELTEKPTGKIGEQILAPSVPDVAEPAPDLAQSAADEPTERPAGEIVEQVMAPSVADVSESAPDLAQSSTEKPTMQPVAEMDGGANIEYSKDVDRLAEHLDISQKQSRKSRADHKNSKAHFRVALFQWQVEDTYTHPLSEVGLRGLPIGEGAKAELRGMVAANGDLSVADKAAKRGEEHQWTNNVKVMSWHEHRRRTLIRQALNACKDLGVQLLVLPEVSVRRDTVEWLEGVLKDFEGLAVLAGTYRHFSTRAEDRDHLRAPLTLLWRPETEMAKALGLGNENTTFKFERGKKYRAVAANELFRPDLSQLSPLYTEVKLMEEVKRELNRRGRSMLGPDQLPELAHALVHLSPPLRYCMELICSELFLLTSPANFEPLRKEVNMLLQRFPSYSEDTKKLIRDDIEAVGELLTVAQRNRERRSVLLVPAFTSRSNDYWHAGQASVLASGTATVFCNAAHKNSAGGSCFIGINSVSRSSETAGIVNSLTPYHGWQKGILQANSEGALSKHDQALVVVDIDPVHVVSGKPRPQLLPEPMSLVAYLPVIELMDKDQTADGVVRALEAELEDPGMGGKARELLAATGFHAHDKFYRAYQTLLNEKGSDISKAHGAKALDDFVKFFADPDALRKRFLAWQDERHQQPSLVSGSLQLEPAWLDFLVADMTCIDQMAKVRVPPWKENLGIGGPSLASDS</sequence>
<dbReference type="InterPro" id="IPR002694">
    <property type="entry name" value="Znf_CHC2"/>
</dbReference>
<keyword evidence="7" id="KW-0863">Zinc-finger</keyword>
<dbReference type="PANTHER" id="PTHR30313">
    <property type="entry name" value="DNA PRIMASE"/>
    <property type="match status" value="1"/>
</dbReference>
<evidence type="ECO:0000256" key="8">
    <source>
        <dbReference type="ARBA" id="ARBA00022833"/>
    </source>
</evidence>
<evidence type="ECO:0000256" key="2">
    <source>
        <dbReference type="ARBA" id="ARBA00022515"/>
    </source>
</evidence>
<keyword evidence="8" id="KW-0862">Zinc</keyword>
<accession>A0A495BIL6</accession>
<evidence type="ECO:0000256" key="3">
    <source>
        <dbReference type="ARBA" id="ARBA00022679"/>
    </source>
</evidence>
<feature type="region of interest" description="Disordered" evidence="10">
    <location>
        <begin position="1865"/>
        <end position="1884"/>
    </location>
</feature>
<feature type="region of interest" description="Disordered" evidence="10">
    <location>
        <begin position="1927"/>
        <end position="1952"/>
    </location>
</feature>
<keyword evidence="4" id="KW-0548">Nucleotidyltransferase</keyword>
<dbReference type="EMBL" id="RBID01000011">
    <property type="protein sequence ID" value="RKQ61076.1"/>
    <property type="molecule type" value="Genomic_DNA"/>
</dbReference>
<dbReference type="GO" id="GO:0005737">
    <property type="term" value="C:cytoplasm"/>
    <property type="evidence" value="ECO:0007669"/>
    <property type="project" value="TreeGrafter"/>
</dbReference>
<dbReference type="CDD" id="cd03364">
    <property type="entry name" value="TOPRIM_DnaG_primases"/>
    <property type="match status" value="1"/>
</dbReference>
<keyword evidence="3" id="KW-0808">Transferase</keyword>
<dbReference type="Proteomes" id="UP000279384">
    <property type="component" value="Unassembled WGS sequence"/>
</dbReference>
<dbReference type="Pfam" id="PF13155">
    <property type="entry name" value="Toprim_2"/>
    <property type="match status" value="1"/>
</dbReference>
<feature type="domain" description="Zinc finger CHC2-type" evidence="11">
    <location>
        <begin position="45"/>
        <end position="103"/>
    </location>
</feature>
<dbReference type="GO" id="GO:0000428">
    <property type="term" value="C:DNA-directed RNA polymerase complex"/>
    <property type="evidence" value="ECO:0007669"/>
    <property type="project" value="UniProtKB-KW"/>
</dbReference>
<evidence type="ECO:0000256" key="1">
    <source>
        <dbReference type="ARBA" id="ARBA00022478"/>
    </source>
</evidence>
<keyword evidence="2" id="KW-0639">Primosome</keyword>
<dbReference type="InterPro" id="IPR034151">
    <property type="entry name" value="TOPRIM_DnaG_bac"/>
</dbReference>
<evidence type="ECO:0000259" key="11">
    <source>
        <dbReference type="SMART" id="SM00400"/>
    </source>
</evidence>
<name>A0A495BIL6_VOGIN</name>
<keyword evidence="1" id="KW-0240">DNA-directed RNA polymerase</keyword>
<dbReference type="GO" id="GO:1990077">
    <property type="term" value="C:primosome complex"/>
    <property type="evidence" value="ECO:0007669"/>
    <property type="project" value="UniProtKB-KW"/>
</dbReference>
<evidence type="ECO:0000313" key="14">
    <source>
        <dbReference type="Proteomes" id="UP000279384"/>
    </source>
</evidence>
<evidence type="ECO:0000256" key="10">
    <source>
        <dbReference type="SAM" id="MobiDB-lite"/>
    </source>
</evidence>
<keyword evidence="6" id="KW-0479">Metal-binding</keyword>
<comment type="caution">
    <text evidence="13">The sequence shown here is derived from an EMBL/GenBank/DDBJ whole genome shotgun (WGS) entry which is preliminary data.</text>
</comment>
<dbReference type="InterPro" id="IPR006171">
    <property type="entry name" value="TOPRIM_dom"/>
</dbReference>
<dbReference type="PANTHER" id="PTHR30313:SF2">
    <property type="entry name" value="DNA PRIMASE"/>
    <property type="match status" value="1"/>
</dbReference>
<evidence type="ECO:0000256" key="9">
    <source>
        <dbReference type="ARBA" id="ARBA00023163"/>
    </source>
</evidence>
<dbReference type="GO" id="GO:0003677">
    <property type="term" value="F:DNA binding"/>
    <property type="evidence" value="ECO:0007669"/>
    <property type="project" value="InterPro"/>
</dbReference>
<proteinExistence type="predicted"/>
<reference evidence="13 14" key="1">
    <citation type="submission" date="2018-10" db="EMBL/GenBank/DDBJ databases">
        <title>Genomic Encyclopedia of Type Strains, Phase IV (KMG-IV): sequencing the most valuable type-strain genomes for metagenomic binning, comparative biology and taxonomic classification.</title>
        <authorList>
            <person name="Goeker M."/>
        </authorList>
    </citation>
    <scope>NUCLEOTIDE SEQUENCE [LARGE SCALE GENOMIC DNA]</scope>
    <source>
        <strain evidence="13 14">DSM 3303</strain>
    </source>
</reference>
<dbReference type="SMART" id="SM00493">
    <property type="entry name" value="TOPRIM"/>
    <property type="match status" value="1"/>
</dbReference>
<keyword evidence="9" id="KW-0804">Transcription</keyword>
<dbReference type="Gene3D" id="3.90.980.10">
    <property type="entry name" value="DNA primase, catalytic core, N-terminal domain"/>
    <property type="match status" value="1"/>
</dbReference>
<evidence type="ECO:0000256" key="7">
    <source>
        <dbReference type="ARBA" id="ARBA00022771"/>
    </source>
</evidence>
<dbReference type="SMART" id="SM00400">
    <property type="entry name" value="ZnF_CHCC"/>
    <property type="match status" value="1"/>
</dbReference>
<evidence type="ECO:0000259" key="12">
    <source>
        <dbReference type="SMART" id="SM00493"/>
    </source>
</evidence>
<dbReference type="SUPFAM" id="SSF56731">
    <property type="entry name" value="DNA primase core"/>
    <property type="match status" value="1"/>
</dbReference>
<evidence type="ECO:0000256" key="4">
    <source>
        <dbReference type="ARBA" id="ARBA00022695"/>
    </source>
</evidence>
<gene>
    <name evidence="13" type="ORF">C8E02_0842</name>
</gene>
<dbReference type="GO" id="GO:0003899">
    <property type="term" value="F:DNA-directed RNA polymerase activity"/>
    <property type="evidence" value="ECO:0007669"/>
    <property type="project" value="InterPro"/>
</dbReference>
<dbReference type="SUPFAM" id="SSF57783">
    <property type="entry name" value="Zinc beta-ribbon"/>
    <property type="match status" value="1"/>
</dbReference>
<dbReference type="InterPro" id="IPR036977">
    <property type="entry name" value="DNA_primase_Znf_CHC2"/>
</dbReference>
<dbReference type="InterPro" id="IPR050219">
    <property type="entry name" value="DnaG_primase"/>
</dbReference>
<evidence type="ECO:0000256" key="5">
    <source>
        <dbReference type="ARBA" id="ARBA00022705"/>
    </source>
</evidence>
<dbReference type="GO" id="GO:0006269">
    <property type="term" value="P:DNA replication, synthesis of primer"/>
    <property type="evidence" value="ECO:0007669"/>
    <property type="project" value="UniProtKB-KW"/>
</dbReference>
<dbReference type="Gene3D" id="3.90.580.10">
    <property type="entry name" value="Zinc finger, CHC2-type domain"/>
    <property type="match status" value="1"/>
</dbReference>
<dbReference type="Pfam" id="PF01807">
    <property type="entry name" value="Zn_ribbon_DnaG"/>
    <property type="match status" value="1"/>
</dbReference>
<evidence type="ECO:0000313" key="13">
    <source>
        <dbReference type="EMBL" id="RKQ61076.1"/>
    </source>
</evidence>
<keyword evidence="5" id="KW-0235">DNA replication</keyword>
<evidence type="ECO:0000256" key="6">
    <source>
        <dbReference type="ARBA" id="ARBA00022723"/>
    </source>
</evidence>